<dbReference type="PANTHER" id="PTHR43433">
    <property type="entry name" value="HYDROLASE, ALPHA/BETA FOLD FAMILY PROTEIN"/>
    <property type="match status" value="1"/>
</dbReference>
<dbReference type="Pfam" id="PF00561">
    <property type="entry name" value="Abhydrolase_1"/>
    <property type="match status" value="1"/>
</dbReference>
<dbReference type="Proteomes" id="UP000281708">
    <property type="component" value="Unassembled WGS sequence"/>
</dbReference>
<dbReference type="EMBL" id="RDBE01000010">
    <property type="protein sequence ID" value="RLV48012.1"/>
    <property type="molecule type" value="Genomic_DNA"/>
</dbReference>
<reference evidence="2 3" key="1">
    <citation type="submission" date="2018-10" db="EMBL/GenBank/DDBJ databases">
        <title>Marmoricola sp. 4Q3S-7 whole genome shotgun sequence.</title>
        <authorList>
            <person name="Li F."/>
        </authorList>
    </citation>
    <scope>NUCLEOTIDE SEQUENCE [LARGE SCALE GENOMIC DNA]</scope>
    <source>
        <strain evidence="2 3">4Q3S-7</strain>
    </source>
</reference>
<accession>A0A3L8NZC1</accession>
<name>A0A3L8NZC1_9ACTN</name>
<dbReference type="InterPro" id="IPR029058">
    <property type="entry name" value="AB_hydrolase_fold"/>
</dbReference>
<gene>
    <name evidence="2" type="ORF">D9V37_18100</name>
</gene>
<comment type="caution">
    <text evidence="2">The sequence shown here is derived from an EMBL/GenBank/DDBJ whole genome shotgun (WGS) entry which is preliminary data.</text>
</comment>
<keyword evidence="2" id="KW-0378">Hydrolase</keyword>
<dbReference type="InterPro" id="IPR000073">
    <property type="entry name" value="AB_hydrolase_1"/>
</dbReference>
<dbReference type="Gene3D" id="3.40.50.1820">
    <property type="entry name" value="alpha/beta hydrolase"/>
    <property type="match status" value="1"/>
</dbReference>
<organism evidence="2 3">
    <name type="scientific">Nocardioides mangrovicus</name>
    <dbReference type="NCBI Taxonomy" id="2478913"/>
    <lineage>
        <taxon>Bacteria</taxon>
        <taxon>Bacillati</taxon>
        <taxon>Actinomycetota</taxon>
        <taxon>Actinomycetes</taxon>
        <taxon>Propionibacteriales</taxon>
        <taxon>Nocardioidaceae</taxon>
        <taxon>Nocardioides</taxon>
    </lineage>
</organism>
<dbReference type="PRINTS" id="PR00111">
    <property type="entry name" value="ABHYDROLASE"/>
</dbReference>
<dbReference type="SUPFAM" id="SSF53474">
    <property type="entry name" value="alpha/beta-Hydrolases"/>
    <property type="match status" value="1"/>
</dbReference>
<dbReference type="RefSeq" id="WP_121807518.1">
    <property type="nucleotide sequence ID" value="NZ_RDBE01000010.1"/>
</dbReference>
<dbReference type="GO" id="GO:0016787">
    <property type="term" value="F:hydrolase activity"/>
    <property type="evidence" value="ECO:0007669"/>
    <property type="project" value="UniProtKB-KW"/>
</dbReference>
<keyword evidence="3" id="KW-1185">Reference proteome</keyword>
<protein>
    <submittedName>
        <fullName evidence="2">Alpha/beta fold hydrolase</fullName>
    </submittedName>
</protein>
<evidence type="ECO:0000259" key="1">
    <source>
        <dbReference type="Pfam" id="PF00561"/>
    </source>
</evidence>
<sequence>MPPVALHHRVHGPTGAPTVVLGGSLGSTTRMWDDLVADLSAERRVVAFDLRGHGSSPTAVGPLEVADLAADVLALAGMLGLERFDYVGISLGGAIGQQLALDAPDRLDRVVLACTAARFGEPATWVERAAQVRARGLGPLRMPTENRWFTEAVEAEHPDRVRRTMDDFEGTDPESYAVLCEALGRFDVRHRLGEIGLGERVLVLGADQDPTCPPPVVRELAEAIPGARTATVADAAHLANLCRPAPFAAAVRGHLS</sequence>
<proteinExistence type="predicted"/>
<evidence type="ECO:0000313" key="3">
    <source>
        <dbReference type="Proteomes" id="UP000281708"/>
    </source>
</evidence>
<evidence type="ECO:0000313" key="2">
    <source>
        <dbReference type="EMBL" id="RLV48012.1"/>
    </source>
</evidence>
<dbReference type="InterPro" id="IPR050471">
    <property type="entry name" value="AB_hydrolase"/>
</dbReference>
<dbReference type="PANTHER" id="PTHR43433:SF5">
    <property type="entry name" value="AB HYDROLASE-1 DOMAIN-CONTAINING PROTEIN"/>
    <property type="match status" value="1"/>
</dbReference>
<dbReference type="AlphaFoldDB" id="A0A3L8NZC1"/>
<dbReference type="OrthoDB" id="9802489at2"/>
<feature type="domain" description="AB hydrolase-1" evidence="1">
    <location>
        <begin position="19"/>
        <end position="241"/>
    </location>
</feature>